<evidence type="ECO:0000313" key="11">
    <source>
        <dbReference type="Proteomes" id="UP001252243"/>
    </source>
</evidence>
<dbReference type="RefSeq" id="WP_310057332.1">
    <property type="nucleotide sequence ID" value="NZ_JAVDVQ010000009.1"/>
</dbReference>
<keyword evidence="11" id="KW-1185">Reference proteome</keyword>
<keyword evidence="6" id="KW-0692">RNA repair</keyword>
<keyword evidence="8" id="KW-0464">Manganese</keyword>
<evidence type="ECO:0000256" key="1">
    <source>
        <dbReference type="ARBA" id="ARBA00001936"/>
    </source>
</evidence>
<comment type="cofactor">
    <cofactor evidence="1">
        <name>Mn(2+)</name>
        <dbReference type="ChEBI" id="CHEBI:29035"/>
    </cofactor>
</comment>
<keyword evidence="7" id="KW-0342">GTP-binding</keyword>
<dbReference type="PANTHER" id="PTHR43749">
    <property type="entry name" value="RNA-SPLICING LIGASE RTCB"/>
    <property type="match status" value="1"/>
</dbReference>
<evidence type="ECO:0000256" key="8">
    <source>
        <dbReference type="ARBA" id="ARBA00023211"/>
    </source>
</evidence>
<keyword evidence="4" id="KW-0479">Metal-binding</keyword>
<dbReference type="InterPro" id="IPR001233">
    <property type="entry name" value="RtcB"/>
</dbReference>
<sequence length="388" mass="42727">MEVINSRLVSWASILDDLTREQALTTAQLPIIYPHLALMPDAHLGLGATVGSVIPTLGAVIPAAVGVDIGCGMIAVRTQYAVKDLPKDRKRLREGIEHAVPLSAGHNNRKITATAEPRVAELRRRAAKVGFDPAQYAANWTLQLGSLGSGNHFIEVCADEADAVWLFLHSGSRGVGNKLAQRHIAEARSQVRSRRIVVPHPDLAYLTEGTPEFDRYITELRWAQHFALLNREEMMDRVVRQFETWVGGPVREAERINCHHNFTTQEKHYGKSVWVSRKGAIRAQAGDPGLIPGSMGTASYVVVGLGNPVSLNSSPHGAGREYSRNAARRTFSLAELKAAMHGIEFRPSEAFIDEIPAAYKPIDQVMRDSADLVKIRHKLRQLVNVKGD</sequence>
<protein>
    <recommendedName>
        <fullName evidence="2">3'-phosphate/5'-hydroxy nucleic acid ligase</fullName>
        <ecNumber evidence="2">6.5.1.8</ecNumber>
    </recommendedName>
</protein>
<dbReference type="GO" id="GO:0003972">
    <property type="term" value="F:RNA ligase (ATP) activity"/>
    <property type="evidence" value="ECO:0007669"/>
    <property type="project" value="UniProtKB-EC"/>
</dbReference>
<proteinExistence type="predicted"/>
<evidence type="ECO:0000256" key="9">
    <source>
        <dbReference type="ARBA" id="ARBA00047746"/>
    </source>
</evidence>
<dbReference type="InterPro" id="IPR052915">
    <property type="entry name" value="RtcB-like"/>
</dbReference>
<evidence type="ECO:0000256" key="7">
    <source>
        <dbReference type="ARBA" id="ARBA00023134"/>
    </source>
</evidence>
<dbReference type="Pfam" id="PF01139">
    <property type="entry name" value="RtcB"/>
    <property type="match status" value="1"/>
</dbReference>
<name>A0ABU1UD70_9MICC</name>
<evidence type="ECO:0000256" key="2">
    <source>
        <dbReference type="ARBA" id="ARBA00012726"/>
    </source>
</evidence>
<accession>A0ABU1UD70</accession>
<dbReference type="EMBL" id="JAVDVQ010000009">
    <property type="protein sequence ID" value="MDR7083116.1"/>
    <property type="molecule type" value="Genomic_DNA"/>
</dbReference>
<evidence type="ECO:0000256" key="3">
    <source>
        <dbReference type="ARBA" id="ARBA00022598"/>
    </source>
</evidence>
<evidence type="ECO:0000256" key="5">
    <source>
        <dbReference type="ARBA" id="ARBA00022741"/>
    </source>
</evidence>
<dbReference type="Gene3D" id="3.90.1860.10">
    <property type="entry name" value="tRNA-splicing ligase RtcB"/>
    <property type="match status" value="1"/>
</dbReference>
<dbReference type="EC" id="6.5.1.8" evidence="2"/>
<dbReference type="SUPFAM" id="SSF103365">
    <property type="entry name" value="Hypothetical protein PH1602"/>
    <property type="match status" value="1"/>
</dbReference>
<gene>
    <name evidence="10" type="ORF">J2X01_002409</name>
</gene>
<dbReference type="Proteomes" id="UP001252243">
    <property type="component" value="Unassembled WGS sequence"/>
</dbReference>
<keyword evidence="5" id="KW-0547">Nucleotide-binding</keyword>
<evidence type="ECO:0000313" key="10">
    <source>
        <dbReference type="EMBL" id="MDR7083116.1"/>
    </source>
</evidence>
<dbReference type="PANTHER" id="PTHR43749:SF2">
    <property type="entry name" value="RNA-SPLICING LIGASE RTCB"/>
    <property type="match status" value="1"/>
</dbReference>
<dbReference type="InterPro" id="IPR036025">
    <property type="entry name" value="RtcB-like_sf"/>
</dbReference>
<keyword evidence="3 10" id="KW-0436">Ligase</keyword>
<evidence type="ECO:0000256" key="6">
    <source>
        <dbReference type="ARBA" id="ARBA00022800"/>
    </source>
</evidence>
<reference evidence="10 11" key="1">
    <citation type="submission" date="2023-07" db="EMBL/GenBank/DDBJ databases">
        <title>Sorghum-associated microbial communities from plants grown in Nebraska, USA.</title>
        <authorList>
            <person name="Schachtman D."/>
        </authorList>
    </citation>
    <scope>NUCLEOTIDE SEQUENCE [LARGE SCALE GENOMIC DNA]</scope>
    <source>
        <strain evidence="10 11">BE167</strain>
    </source>
</reference>
<comment type="caution">
    <text evidence="10">The sequence shown here is derived from an EMBL/GenBank/DDBJ whole genome shotgun (WGS) entry which is preliminary data.</text>
</comment>
<organism evidence="10 11">
    <name type="scientific">Arthrobacter ginsengisoli</name>
    <dbReference type="NCBI Taxonomy" id="1356565"/>
    <lineage>
        <taxon>Bacteria</taxon>
        <taxon>Bacillati</taxon>
        <taxon>Actinomycetota</taxon>
        <taxon>Actinomycetes</taxon>
        <taxon>Micrococcales</taxon>
        <taxon>Micrococcaceae</taxon>
        <taxon>Arthrobacter</taxon>
    </lineage>
</organism>
<comment type="catalytic activity">
    <reaction evidence="9">
        <text>a 3'-end 3'-phospho-ribonucleotide-RNA + a 5'-end dephospho-ribonucleoside-RNA + GTP = a ribonucleotidyl-ribonucleotide-RNA + GMP + diphosphate</text>
        <dbReference type="Rhea" id="RHEA:68076"/>
        <dbReference type="Rhea" id="RHEA-COMP:10463"/>
        <dbReference type="Rhea" id="RHEA-COMP:13936"/>
        <dbReference type="Rhea" id="RHEA-COMP:17355"/>
        <dbReference type="ChEBI" id="CHEBI:33019"/>
        <dbReference type="ChEBI" id="CHEBI:37565"/>
        <dbReference type="ChEBI" id="CHEBI:58115"/>
        <dbReference type="ChEBI" id="CHEBI:83062"/>
        <dbReference type="ChEBI" id="CHEBI:138284"/>
        <dbReference type="ChEBI" id="CHEBI:173118"/>
        <dbReference type="EC" id="6.5.1.8"/>
    </reaction>
</comment>
<evidence type="ECO:0000256" key="4">
    <source>
        <dbReference type="ARBA" id="ARBA00022723"/>
    </source>
</evidence>